<evidence type="ECO:0000313" key="4">
    <source>
        <dbReference type="Proteomes" id="UP001152607"/>
    </source>
</evidence>
<dbReference type="GO" id="GO:0008270">
    <property type="term" value="F:zinc ion binding"/>
    <property type="evidence" value="ECO:0007669"/>
    <property type="project" value="InterPro"/>
</dbReference>
<dbReference type="GO" id="GO:0070291">
    <property type="term" value="P:N-acylethanolamine metabolic process"/>
    <property type="evidence" value="ECO:0007669"/>
    <property type="project" value="TreeGrafter"/>
</dbReference>
<dbReference type="PIRSF" id="PIRSF038896">
    <property type="entry name" value="NAPE-PLD"/>
    <property type="match status" value="1"/>
</dbReference>
<evidence type="ECO:0000259" key="2">
    <source>
        <dbReference type="Pfam" id="PF12706"/>
    </source>
</evidence>
<dbReference type="PANTHER" id="PTHR15032">
    <property type="entry name" value="N-ACYL-PHOSPHATIDYLETHANOLAMINE-HYDROLYZING PHOSPHOLIPASE D"/>
    <property type="match status" value="1"/>
</dbReference>
<feature type="binding site" evidence="1">
    <location>
        <position position="154"/>
    </location>
    <ligand>
        <name>an N-acyl-1,2-diacyl-sn-glycero-3-phosphoethanolamine</name>
        <dbReference type="ChEBI" id="CHEBI:62537"/>
    </ligand>
</feature>
<feature type="binding site" evidence="1">
    <location>
        <position position="314"/>
    </location>
    <ligand>
        <name>an N-acyl-1,2-diacyl-sn-glycero-3-phosphoethanolamine</name>
        <dbReference type="ChEBI" id="CHEBI:62537"/>
    </ligand>
</feature>
<name>A0A9W4XTQ4_9PLEO</name>
<dbReference type="SUPFAM" id="SSF56281">
    <property type="entry name" value="Metallo-hydrolase/oxidoreductase"/>
    <property type="match status" value="1"/>
</dbReference>
<evidence type="ECO:0000313" key="3">
    <source>
        <dbReference type="EMBL" id="CAI6332497.1"/>
    </source>
</evidence>
<dbReference type="GO" id="GO:0070290">
    <property type="term" value="F:N-acylphosphatidylethanolamine-specific phospholipase D activity"/>
    <property type="evidence" value="ECO:0007669"/>
    <property type="project" value="InterPro"/>
</dbReference>
<dbReference type="GO" id="GO:0070292">
    <property type="term" value="P:N-acylphosphatidylethanolamine metabolic process"/>
    <property type="evidence" value="ECO:0007669"/>
    <property type="project" value="TreeGrafter"/>
</dbReference>
<proteinExistence type="predicted"/>
<keyword evidence="4" id="KW-1185">Reference proteome</keyword>
<gene>
    <name evidence="3" type="ORF">PDIGIT_LOCUS5522</name>
</gene>
<evidence type="ECO:0000256" key="1">
    <source>
        <dbReference type="PIRSR" id="PIRSR038896-50"/>
    </source>
</evidence>
<dbReference type="Pfam" id="PF12706">
    <property type="entry name" value="Lactamase_B_2"/>
    <property type="match status" value="1"/>
</dbReference>
<dbReference type="AlphaFoldDB" id="A0A9W4XTQ4"/>
<dbReference type="InterPro" id="IPR036866">
    <property type="entry name" value="RibonucZ/Hydroxyglut_hydro"/>
</dbReference>
<protein>
    <recommendedName>
        <fullName evidence="2">Metallo-beta-lactamase domain-containing protein</fullName>
    </recommendedName>
</protein>
<dbReference type="OrthoDB" id="332863at2759"/>
<dbReference type="Proteomes" id="UP001152607">
    <property type="component" value="Unassembled WGS sequence"/>
</dbReference>
<dbReference type="GO" id="GO:0005737">
    <property type="term" value="C:cytoplasm"/>
    <property type="evidence" value="ECO:0007669"/>
    <property type="project" value="TreeGrafter"/>
</dbReference>
<accession>A0A9W4XTQ4</accession>
<feature type="domain" description="Metallo-beta-lactamase" evidence="2">
    <location>
        <begin position="109"/>
        <end position="337"/>
    </location>
</feature>
<comment type="caution">
    <text evidence="3">The sequence shown here is derived from an EMBL/GenBank/DDBJ whole genome shotgun (WGS) entry which is preliminary data.</text>
</comment>
<reference evidence="3" key="1">
    <citation type="submission" date="2023-01" db="EMBL/GenBank/DDBJ databases">
        <authorList>
            <person name="Van Ghelder C."/>
            <person name="Rancurel C."/>
        </authorList>
    </citation>
    <scope>NUCLEOTIDE SEQUENCE</scope>
    <source>
        <strain evidence="3">CNCM I-4278</strain>
    </source>
</reference>
<dbReference type="EMBL" id="CAOQHR010000003">
    <property type="protein sequence ID" value="CAI6332497.1"/>
    <property type="molecule type" value="Genomic_DNA"/>
</dbReference>
<sequence>MATTFSVIPLSPRRPESYVLPPSHHVGNPPTSFKNPWPSYTSSGLAGLVKTRLNTPKNFVPVPSDRLGLVEVCKPDFGQGKNGLKATWIGHASFLIETTAQKGKERGFRILLDPVFSDRVGPYGMVGPVRFTPPPCEVEDLPEIDAVCISHDHYDHLDIPTLRKLLAKQNSNVKFFCGLRVKDVLVGLGVGIKPDQVTELDWWDPIHLESSKIGSVDLVCTPAQHRSGRTLWGLNGTLWCSWIVKEPGEGGKSLFFAGDTGYCGVTSDDQPSHHQAPHPPCPAFSEIGQIYGPFDLALLPIGCYQPRSALSGQHSSPDDSIAIHKDVKSKKSIGMHYGSIRGGFSANYEPVIEPPRRFKTAAEGEGLRWGEEVGLCDIGETVVV</sequence>
<organism evidence="3 4">
    <name type="scientific">Periconia digitata</name>
    <dbReference type="NCBI Taxonomy" id="1303443"/>
    <lineage>
        <taxon>Eukaryota</taxon>
        <taxon>Fungi</taxon>
        <taxon>Dikarya</taxon>
        <taxon>Ascomycota</taxon>
        <taxon>Pezizomycotina</taxon>
        <taxon>Dothideomycetes</taxon>
        <taxon>Pleosporomycetidae</taxon>
        <taxon>Pleosporales</taxon>
        <taxon>Massarineae</taxon>
        <taxon>Periconiaceae</taxon>
        <taxon>Periconia</taxon>
    </lineage>
</organism>
<dbReference type="InterPro" id="IPR001279">
    <property type="entry name" value="Metallo-B-lactamas"/>
</dbReference>
<dbReference type="Gene3D" id="3.60.15.10">
    <property type="entry name" value="Ribonuclease Z/Hydroxyacylglutathione hydrolase-like"/>
    <property type="match status" value="1"/>
</dbReference>
<dbReference type="PANTHER" id="PTHR15032:SF4">
    <property type="entry name" value="N-ACYL-PHOSPHATIDYLETHANOLAMINE-HYDROLYZING PHOSPHOLIPASE D"/>
    <property type="match status" value="1"/>
</dbReference>
<dbReference type="InterPro" id="IPR024884">
    <property type="entry name" value="NAPE-PLD"/>
</dbReference>